<sequence>MEAGKCGGKALHPATSSREMMKGKMQSVPWQQLVLDRPGVPAHRPPSGCISSAPDADVATHWQILKPATPFHIQLASPGCRRPQAQLPDKSLRAYEEKDGAGSLVRRRLSSCCYGSALTSLFLLYTAAYHAASKSRQAALRFADYGCTLALTPTHLHPTQDWGAAIRCTFDLLTTYACCGRLPTPTRDTAPPSNCVPVLLAGRVCCALLLPSITPYSLLALLHLFTLPSSLPFPNSALTGSSGLPSLPSLPPHLAARCQNTAQSPLPHAARASSHERAPRGPAFQACTSASAMPARAPSRSYLVSDCTRHTRALPSPLCHLTLRTSALR</sequence>
<evidence type="ECO:0000313" key="3">
    <source>
        <dbReference type="Proteomes" id="UP001218218"/>
    </source>
</evidence>
<name>A0AAD7A092_9AGAR</name>
<dbReference type="EMBL" id="JARIHO010000021">
    <property type="protein sequence ID" value="KAJ7346280.1"/>
    <property type="molecule type" value="Genomic_DNA"/>
</dbReference>
<dbReference type="Proteomes" id="UP001218218">
    <property type="component" value="Unassembled WGS sequence"/>
</dbReference>
<protein>
    <submittedName>
        <fullName evidence="2">Uncharacterized protein</fullName>
    </submittedName>
</protein>
<organism evidence="2 3">
    <name type="scientific">Mycena albidolilacea</name>
    <dbReference type="NCBI Taxonomy" id="1033008"/>
    <lineage>
        <taxon>Eukaryota</taxon>
        <taxon>Fungi</taxon>
        <taxon>Dikarya</taxon>
        <taxon>Basidiomycota</taxon>
        <taxon>Agaricomycotina</taxon>
        <taxon>Agaricomycetes</taxon>
        <taxon>Agaricomycetidae</taxon>
        <taxon>Agaricales</taxon>
        <taxon>Marasmiineae</taxon>
        <taxon>Mycenaceae</taxon>
        <taxon>Mycena</taxon>
    </lineage>
</organism>
<accession>A0AAD7A092</accession>
<evidence type="ECO:0000256" key="1">
    <source>
        <dbReference type="SAM" id="MobiDB-lite"/>
    </source>
</evidence>
<evidence type="ECO:0000313" key="2">
    <source>
        <dbReference type="EMBL" id="KAJ7346280.1"/>
    </source>
</evidence>
<gene>
    <name evidence="2" type="ORF">DFH08DRAFT_1008347</name>
</gene>
<comment type="caution">
    <text evidence="2">The sequence shown here is derived from an EMBL/GenBank/DDBJ whole genome shotgun (WGS) entry which is preliminary data.</text>
</comment>
<reference evidence="2" key="1">
    <citation type="submission" date="2023-03" db="EMBL/GenBank/DDBJ databases">
        <title>Massive genome expansion in bonnet fungi (Mycena s.s.) driven by repeated elements and novel gene families across ecological guilds.</title>
        <authorList>
            <consortium name="Lawrence Berkeley National Laboratory"/>
            <person name="Harder C.B."/>
            <person name="Miyauchi S."/>
            <person name="Viragh M."/>
            <person name="Kuo A."/>
            <person name="Thoen E."/>
            <person name="Andreopoulos B."/>
            <person name="Lu D."/>
            <person name="Skrede I."/>
            <person name="Drula E."/>
            <person name="Henrissat B."/>
            <person name="Morin E."/>
            <person name="Kohler A."/>
            <person name="Barry K."/>
            <person name="LaButti K."/>
            <person name="Morin E."/>
            <person name="Salamov A."/>
            <person name="Lipzen A."/>
            <person name="Mereny Z."/>
            <person name="Hegedus B."/>
            <person name="Baldrian P."/>
            <person name="Stursova M."/>
            <person name="Weitz H."/>
            <person name="Taylor A."/>
            <person name="Grigoriev I.V."/>
            <person name="Nagy L.G."/>
            <person name="Martin F."/>
            <person name="Kauserud H."/>
        </authorList>
    </citation>
    <scope>NUCLEOTIDE SEQUENCE</scope>
    <source>
        <strain evidence="2">CBHHK002</strain>
    </source>
</reference>
<dbReference type="AlphaFoldDB" id="A0AAD7A092"/>
<proteinExistence type="predicted"/>
<keyword evidence="3" id="KW-1185">Reference proteome</keyword>
<feature type="region of interest" description="Disordered" evidence="1">
    <location>
        <begin position="1"/>
        <end position="20"/>
    </location>
</feature>